<dbReference type="PANTHER" id="PTHR37423">
    <property type="entry name" value="SOLUBLE LYTIC MUREIN TRANSGLYCOSYLASE-RELATED"/>
    <property type="match status" value="1"/>
</dbReference>
<dbReference type="InterPro" id="IPR023346">
    <property type="entry name" value="Lysozyme-like_dom_sf"/>
</dbReference>
<dbReference type="SUPFAM" id="SSF53955">
    <property type="entry name" value="Lysozyme-like"/>
    <property type="match status" value="1"/>
</dbReference>
<comment type="caution">
    <text evidence="3">The sequence shown here is derived from an EMBL/GenBank/DDBJ whole genome shotgun (WGS) entry which is preliminary data.</text>
</comment>
<dbReference type="Proteomes" id="UP000192343">
    <property type="component" value="Unassembled WGS sequence"/>
</dbReference>
<dbReference type="STRING" id="1963862.B4O97_11400"/>
<evidence type="ECO:0000259" key="2">
    <source>
        <dbReference type="Pfam" id="PF01464"/>
    </source>
</evidence>
<feature type="domain" description="Transglycosylase SLT" evidence="2">
    <location>
        <begin position="82"/>
        <end position="180"/>
    </location>
</feature>
<dbReference type="AlphaFoldDB" id="A0A1Y1RXE8"/>
<dbReference type="PANTHER" id="PTHR37423:SF2">
    <property type="entry name" value="MEMBRANE-BOUND LYTIC MUREIN TRANSGLYCOSYLASE C"/>
    <property type="match status" value="1"/>
</dbReference>
<protein>
    <recommendedName>
        <fullName evidence="2">Transglycosylase SLT domain-containing protein</fullName>
    </recommendedName>
</protein>
<keyword evidence="4" id="KW-1185">Reference proteome</keyword>
<name>A0A1Y1RXE8_9SPIO</name>
<proteinExistence type="inferred from homology"/>
<accession>A0A1Y1RXE8</accession>
<dbReference type="InterPro" id="IPR008258">
    <property type="entry name" value="Transglycosylase_SLT_dom_1"/>
</dbReference>
<dbReference type="Gene3D" id="1.10.530.10">
    <property type="match status" value="1"/>
</dbReference>
<dbReference type="EMBL" id="MWQY01000011">
    <property type="protein sequence ID" value="ORC34935.1"/>
    <property type="molecule type" value="Genomic_DNA"/>
</dbReference>
<dbReference type="Pfam" id="PF01464">
    <property type="entry name" value="SLT"/>
    <property type="match status" value="1"/>
</dbReference>
<comment type="similarity">
    <text evidence="1">Belongs to the transglycosylase Slt family.</text>
</comment>
<evidence type="ECO:0000256" key="1">
    <source>
        <dbReference type="ARBA" id="ARBA00007734"/>
    </source>
</evidence>
<reference evidence="3 4" key="1">
    <citation type="submission" date="2017-03" db="EMBL/GenBank/DDBJ databases">
        <title>Draft Genome sequence of Marispirochaeta sp. strain JC444.</title>
        <authorList>
            <person name="Shivani Y."/>
            <person name="Subhash Y."/>
            <person name="Sasikala C."/>
            <person name="Ramana C."/>
        </authorList>
    </citation>
    <scope>NUCLEOTIDE SEQUENCE [LARGE SCALE GENOMIC DNA]</scope>
    <source>
        <strain evidence="3 4">JC444</strain>
    </source>
</reference>
<organism evidence="3 4">
    <name type="scientific">Marispirochaeta aestuarii</name>
    <dbReference type="NCBI Taxonomy" id="1963862"/>
    <lineage>
        <taxon>Bacteria</taxon>
        <taxon>Pseudomonadati</taxon>
        <taxon>Spirochaetota</taxon>
        <taxon>Spirochaetia</taxon>
        <taxon>Spirochaetales</taxon>
        <taxon>Spirochaetaceae</taxon>
        <taxon>Marispirochaeta</taxon>
    </lineage>
</organism>
<evidence type="ECO:0000313" key="4">
    <source>
        <dbReference type="Proteomes" id="UP000192343"/>
    </source>
</evidence>
<gene>
    <name evidence="3" type="ORF">B4O97_11400</name>
</gene>
<sequence>MPMNGIRVIGLFSVVALLIPLLALLFTPGSIDEEGMPEYVETAISLGPGQDIGLELYRRPESRGRVIDFYSQVAGSREIAELILHYSNRYEVPPSLSFSLVYAESSFRPRAVNRNSNSIDRGLFQLNNRSFPELTEADFFDPVVNTQHGVAYLRYCLDEGKNPVVALAMYNAGRTRVTERGTPRMTLDYISKILDYQRDLEGRFENGLISKQQLVKTDSKSGARVAYVLDKSKTVK</sequence>
<evidence type="ECO:0000313" key="3">
    <source>
        <dbReference type="EMBL" id="ORC34935.1"/>
    </source>
</evidence>